<feature type="domain" description="Antitoxin Xre-like helix-turn-helix" evidence="2">
    <location>
        <begin position="11"/>
        <end position="73"/>
    </location>
</feature>
<dbReference type="Proteomes" id="UP000253324">
    <property type="component" value="Unassembled WGS sequence"/>
</dbReference>
<dbReference type="OrthoDB" id="8481084at2"/>
<dbReference type="RefSeq" id="WP_114427903.1">
    <property type="nucleotide sequence ID" value="NZ_QPJM01000001.1"/>
</dbReference>
<evidence type="ECO:0000259" key="2">
    <source>
        <dbReference type="Pfam" id="PF20432"/>
    </source>
</evidence>
<feature type="domain" description="Antitoxin Xre/MbcA/ParS-like toxin-binding" evidence="1">
    <location>
        <begin position="77"/>
        <end position="125"/>
    </location>
</feature>
<comment type="caution">
    <text evidence="3">The sequence shown here is derived from an EMBL/GenBank/DDBJ whole genome shotgun (WGS) entry which is preliminary data.</text>
</comment>
<organism evidence="3 4">
    <name type="scientific">Phyllobacterium bourgognense</name>
    <dbReference type="NCBI Taxonomy" id="314236"/>
    <lineage>
        <taxon>Bacteria</taxon>
        <taxon>Pseudomonadati</taxon>
        <taxon>Pseudomonadota</taxon>
        <taxon>Alphaproteobacteria</taxon>
        <taxon>Hyphomicrobiales</taxon>
        <taxon>Phyllobacteriaceae</taxon>
        <taxon>Phyllobacterium</taxon>
    </lineage>
</organism>
<dbReference type="GO" id="GO:0003677">
    <property type="term" value="F:DNA binding"/>
    <property type="evidence" value="ECO:0007669"/>
    <property type="project" value="InterPro"/>
</dbReference>
<dbReference type="Pfam" id="PF20432">
    <property type="entry name" value="Xre-like-HTH"/>
    <property type="match status" value="1"/>
</dbReference>
<keyword evidence="4" id="KW-1185">Reference proteome</keyword>
<protein>
    <submittedName>
        <fullName evidence="3">Uncharacterized protein DUF2384</fullName>
    </submittedName>
</protein>
<dbReference type="InterPro" id="IPR024467">
    <property type="entry name" value="Xre/MbcA/ParS-like_toxin-bd"/>
</dbReference>
<dbReference type="InterPro" id="IPR046847">
    <property type="entry name" value="Xre-like_HTH"/>
</dbReference>
<name>A0A368Z476_9HYPH</name>
<evidence type="ECO:0000259" key="1">
    <source>
        <dbReference type="Pfam" id="PF09722"/>
    </source>
</evidence>
<proteinExistence type="predicted"/>
<gene>
    <name evidence="3" type="ORF">C7476_10119</name>
</gene>
<accession>A0A368Z476</accession>
<reference evidence="3 4" key="1">
    <citation type="submission" date="2018-07" db="EMBL/GenBank/DDBJ databases">
        <title>Genomic Encyclopedia of Type Strains, Phase III (KMG-III): the genomes of soil and plant-associated and newly described type strains.</title>
        <authorList>
            <person name="Whitman W."/>
        </authorList>
    </citation>
    <scope>NUCLEOTIDE SEQUENCE [LARGE SCALE GENOMIC DNA]</scope>
    <source>
        <strain evidence="3 4">31-25a</strain>
    </source>
</reference>
<dbReference type="AlphaFoldDB" id="A0A368Z476"/>
<sequence length="128" mass="13944">MRTTAQHIEDTPSKTAVVSKALLRSAELLGLTARELSTVVGLSEPSISRLKRNEGTAGPLTGKSYELALLFIRLYRSLDAIVGGDDTVARQWMRTDNTMLGGKPLNRIKTIDGLAHVLAYLDARRAPI</sequence>
<dbReference type="EMBL" id="QPJM01000001">
    <property type="protein sequence ID" value="RCW87260.1"/>
    <property type="molecule type" value="Genomic_DNA"/>
</dbReference>
<dbReference type="Pfam" id="PF09722">
    <property type="entry name" value="Xre_MbcA_ParS_C"/>
    <property type="match status" value="1"/>
</dbReference>
<evidence type="ECO:0000313" key="3">
    <source>
        <dbReference type="EMBL" id="RCW87260.1"/>
    </source>
</evidence>
<evidence type="ECO:0000313" key="4">
    <source>
        <dbReference type="Proteomes" id="UP000253324"/>
    </source>
</evidence>